<gene>
    <name evidence="1" type="ordered locus">pNG6078</name>
</gene>
<dbReference type="HOGENOM" id="CLU_126926_0_0_2"/>
<reference evidence="1 2" key="1">
    <citation type="journal article" date="2004" name="Genome Res.">
        <title>Genome sequence of Haloarcula marismortui: a halophilic archaeon from the Dead Sea.</title>
        <authorList>
            <person name="Baliga N.S."/>
            <person name="Bonneau R."/>
            <person name="Facciotti M.T."/>
            <person name="Pan M."/>
            <person name="Glusman G."/>
            <person name="Deutsch E.W."/>
            <person name="Shannon P."/>
            <person name="Chiu Y."/>
            <person name="Weng R.S."/>
            <person name="Gan R.R."/>
            <person name="Hung P."/>
            <person name="Date S.V."/>
            <person name="Marcotte E."/>
            <person name="Hood L."/>
            <person name="Ng W.V."/>
        </authorList>
    </citation>
    <scope>NUCLEOTIDE SEQUENCE [LARGE SCALE GENOMIC DNA]</scope>
    <source>
        <strain evidence="2">ATCC 43049 / DSM 3752 / JCM 8966 / VKM B-1809</strain>
        <plasmid evidence="2">Plasmid pNG600</plasmid>
    </source>
</reference>
<dbReference type="Pfam" id="PF11964">
    <property type="entry name" value="SpoIIAA-like"/>
    <property type="match status" value="1"/>
</dbReference>
<organism evidence="1 2">
    <name type="scientific">Haloarcula marismortui (strain ATCC 43049 / DSM 3752 / JCM 8966 / VKM B-1809)</name>
    <name type="common">Halobacterium marismortui</name>
    <dbReference type="NCBI Taxonomy" id="272569"/>
    <lineage>
        <taxon>Archaea</taxon>
        <taxon>Methanobacteriati</taxon>
        <taxon>Methanobacteriota</taxon>
        <taxon>Stenosarchaea group</taxon>
        <taxon>Halobacteria</taxon>
        <taxon>Halobacteriales</taxon>
        <taxon>Haloarculaceae</taxon>
        <taxon>Haloarcula</taxon>
    </lineage>
</organism>
<dbReference type="InterPro" id="IPR036513">
    <property type="entry name" value="STAS_dom_sf"/>
</dbReference>
<keyword evidence="2" id="KW-1185">Reference proteome</keyword>
<dbReference type="Proteomes" id="UP000001169">
    <property type="component" value="Plasmid pNG600"/>
</dbReference>
<name>Q5V739_HALMA</name>
<dbReference type="AlphaFoldDB" id="Q5V739"/>
<dbReference type="Gene3D" id="3.40.50.10600">
    <property type="entry name" value="SpoIIaa-like domains"/>
    <property type="match status" value="1"/>
</dbReference>
<sequence>MSHTAPDQMFEVLDETNENLIAIRVGKGTRTGYQELYSLLVEKSDKHGYIHVYEEVPNWTFRAFLTHLHGVVPDLRYGPEFDIDRYAAVGDTRWAKLLFDWWYAIRPIWPVAPNEMRYFDIKKRERALDWLREEI</sequence>
<evidence type="ECO:0008006" key="3">
    <source>
        <dbReference type="Google" id="ProtNLM"/>
    </source>
</evidence>
<geneLocation type="plasmid" evidence="1 2">
    <name>pNG600</name>
</geneLocation>
<evidence type="ECO:0000313" key="2">
    <source>
        <dbReference type="Proteomes" id="UP000001169"/>
    </source>
</evidence>
<accession>Q5V739</accession>
<proteinExistence type="predicted"/>
<dbReference type="EMBL" id="AY596295">
    <property type="protein sequence ID" value="AAV44628.1"/>
    <property type="molecule type" value="Genomic_DNA"/>
</dbReference>
<dbReference type="InterPro" id="IPR021866">
    <property type="entry name" value="SpoIIAA-like"/>
</dbReference>
<dbReference type="KEGG" id="hma:pNG6078"/>
<protein>
    <recommendedName>
        <fullName evidence="3">STAS/SEC14 domain-containing protein</fullName>
    </recommendedName>
</protein>
<evidence type="ECO:0000313" key="1">
    <source>
        <dbReference type="EMBL" id="AAV44628.1"/>
    </source>
</evidence>
<dbReference type="SUPFAM" id="SSF52091">
    <property type="entry name" value="SpoIIaa-like"/>
    <property type="match status" value="1"/>
</dbReference>
<keyword evidence="1" id="KW-0614">Plasmid</keyword>
<dbReference type="InterPro" id="IPR038396">
    <property type="entry name" value="SpoIIAA-like_sf"/>
</dbReference>
<dbReference type="PATRIC" id="fig|272569.17.peg.370"/>
<dbReference type="EnsemblBacteria" id="AAV44628">
    <property type="protein sequence ID" value="AAV44628"/>
    <property type="gene ID" value="pNG6078"/>
</dbReference>